<evidence type="ECO:0000313" key="2">
    <source>
        <dbReference type="Proteomes" id="UP000197446"/>
    </source>
</evidence>
<dbReference type="PANTHER" id="PTHR43611:SF3">
    <property type="entry name" value="FLAVIN MONONUCLEOTIDE HYDROLASE 1, CHLOROPLATIC"/>
    <property type="match status" value="1"/>
</dbReference>
<dbReference type="InterPro" id="IPR023214">
    <property type="entry name" value="HAD_sf"/>
</dbReference>
<dbReference type="NCBIfam" id="TIGR01509">
    <property type="entry name" value="HAD-SF-IA-v3"/>
    <property type="match status" value="1"/>
</dbReference>
<dbReference type="Pfam" id="PF00702">
    <property type="entry name" value="Hydrolase"/>
    <property type="match status" value="1"/>
</dbReference>
<dbReference type="PANTHER" id="PTHR43611">
    <property type="entry name" value="ALPHA-D-GLUCOSE 1-PHOSPHATE PHOSPHATASE"/>
    <property type="match status" value="1"/>
</dbReference>
<dbReference type="InterPro" id="IPR006439">
    <property type="entry name" value="HAD-SF_hydro_IA"/>
</dbReference>
<sequence length="206" mass="23080">MKIVFDFGGVVFRWHPASFLARIWPHRIETLEQGAAAAAVFFQNYGGDWGLFDQGLISADEVVRRIAARTGWPLGEVAAVVRAVPDELMPIPATQVLIRDLRAAGHTLHFLSNMPLPFAEHLRKAYPLHEWFVSGLFSGHVKQIKPSAEMFALAERHFGVPPQELLFLDDHPVNVEAALARDWQAVLFTDPASARRELVSRRLLNA</sequence>
<comment type="caution">
    <text evidence="1">The sequence shown here is derived from an EMBL/GenBank/DDBJ whole genome shotgun (WGS) entry which is preliminary data.</text>
</comment>
<accession>A0A254NIZ4</accession>
<dbReference type="SUPFAM" id="SSF56784">
    <property type="entry name" value="HAD-like"/>
    <property type="match status" value="1"/>
</dbReference>
<dbReference type="RefSeq" id="WP_088482209.1">
    <property type="nucleotide sequence ID" value="NZ_NISI01000001.1"/>
</dbReference>
<gene>
    <name evidence="1" type="ORF">CDO81_06130</name>
</gene>
<protein>
    <submittedName>
        <fullName evidence="1">Haloacid dehalogenase</fullName>
    </submittedName>
</protein>
<dbReference type="AlphaFoldDB" id="A0A254NIZ4"/>
<proteinExistence type="predicted"/>
<dbReference type="EMBL" id="NISI01000001">
    <property type="protein sequence ID" value="OWR06007.1"/>
    <property type="molecule type" value="Genomic_DNA"/>
</dbReference>
<organism evidence="1 2">
    <name type="scientific">Roseateles puraquae</name>
    <dbReference type="NCBI Taxonomy" id="431059"/>
    <lineage>
        <taxon>Bacteria</taxon>
        <taxon>Pseudomonadati</taxon>
        <taxon>Pseudomonadota</taxon>
        <taxon>Betaproteobacteria</taxon>
        <taxon>Burkholderiales</taxon>
        <taxon>Sphaerotilaceae</taxon>
        <taxon>Roseateles</taxon>
    </lineage>
</organism>
<dbReference type="OrthoDB" id="9797415at2"/>
<dbReference type="CDD" id="cd02603">
    <property type="entry name" value="HAD_sEH-N_like"/>
    <property type="match status" value="1"/>
</dbReference>
<evidence type="ECO:0000313" key="1">
    <source>
        <dbReference type="EMBL" id="OWR06007.1"/>
    </source>
</evidence>
<reference evidence="1 2" key="1">
    <citation type="journal article" date="2007" name="Int. J. Syst. Evol. Microbiol.">
        <title>Description of Pelomonas aquatica sp. nov. and Pelomonas puraquae sp. nov., isolated from industrial and haemodialysis water.</title>
        <authorList>
            <person name="Gomila M."/>
            <person name="Bowien B."/>
            <person name="Falsen E."/>
            <person name="Moore E.R."/>
            <person name="Lalucat J."/>
        </authorList>
    </citation>
    <scope>NUCLEOTIDE SEQUENCE [LARGE SCALE GENOMIC DNA]</scope>
    <source>
        <strain evidence="1 2">CCUG 52769</strain>
    </source>
</reference>
<name>A0A254NIZ4_9BURK</name>
<dbReference type="SFLD" id="SFLDS00003">
    <property type="entry name" value="Haloacid_Dehalogenase"/>
    <property type="match status" value="1"/>
</dbReference>
<dbReference type="SFLD" id="SFLDG01129">
    <property type="entry name" value="C1.5:_HAD__Beta-PGM__Phosphata"/>
    <property type="match status" value="1"/>
</dbReference>
<keyword evidence="2" id="KW-1185">Reference proteome</keyword>
<dbReference type="Proteomes" id="UP000197446">
    <property type="component" value="Unassembled WGS sequence"/>
</dbReference>
<dbReference type="InterPro" id="IPR036412">
    <property type="entry name" value="HAD-like_sf"/>
</dbReference>
<dbReference type="Gene3D" id="3.40.50.1000">
    <property type="entry name" value="HAD superfamily/HAD-like"/>
    <property type="match status" value="1"/>
</dbReference>